<dbReference type="CDD" id="cd16295">
    <property type="entry name" value="TTHA0252-CPSF-like_MBL-fold"/>
    <property type="match status" value="1"/>
</dbReference>
<reference evidence="4 5" key="1">
    <citation type="submission" date="2017-03" db="EMBL/GenBank/DDBJ databases">
        <authorList>
            <person name="Afonso C.L."/>
            <person name="Miller P.J."/>
            <person name="Scott M.A."/>
            <person name="Spackman E."/>
            <person name="Goraichik I."/>
            <person name="Dimitrov K.M."/>
            <person name="Suarez D.L."/>
            <person name="Swayne D.E."/>
        </authorList>
    </citation>
    <scope>NUCLEOTIDE SEQUENCE [LARGE SCALE GENOMIC DNA]</scope>
    <source>
        <strain evidence="4 5">CECT 7971</strain>
    </source>
</reference>
<dbReference type="GO" id="GO:0004521">
    <property type="term" value="F:RNA endonuclease activity"/>
    <property type="evidence" value="ECO:0007669"/>
    <property type="project" value="TreeGrafter"/>
</dbReference>
<evidence type="ECO:0000259" key="3">
    <source>
        <dbReference type="SMART" id="SM01027"/>
    </source>
</evidence>
<proteinExistence type="predicted"/>
<dbReference type="Pfam" id="PF10996">
    <property type="entry name" value="Beta-Casp"/>
    <property type="match status" value="1"/>
</dbReference>
<keyword evidence="1 4" id="KW-0378">Hydrolase</keyword>
<gene>
    <name evidence="4" type="ORF">PAM7971_03771</name>
</gene>
<evidence type="ECO:0000313" key="4">
    <source>
        <dbReference type="EMBL" id="SLN70382.1"/>
    </source>
</evidence>
<dbReference type="InterPro" id="IPR022712">
    <property type="entry name" value="Beta_Casp"/>
</dbReference>
<dbReference type="InterPro" id="IPR011108">
    <property type="entry name" value="RMMBL"/>
</dbReference>
<feature type="domain" description="Beta-Casp" evidence="3">
    <location>
        <begin position="259"/>
        <end position="379"/>
    </location>
</feature>
<dbReference type="Pfam" id="PF07521">
    <property type="entry name" value="RMMBL"/>
    <property type="match status" value="1"/>
</dbReference>
<dbReference type="RefSeq" id="WP_085850838.1">
    <property type="nucleotide sequence ID" value="NZ_FNZV01000024.1"/>
</dbReference>
<evidence type="ECO:0000259" key="2">
    <source>
        <dbReference type="SMART" id="SM00849"/>
    </source>
</evidence>
<dbReference type="GO" id="GO:0016787">
    <property type="term" value="F:hydrolase activity"/>
    <property type="evidence" value="ECO:0007669"/>
    <property type="project" value="UniProtKB-KW"/>
</dbReference>
<dbReference type="InterPro" id="IPR001279">
    <property type="entry name" value="Metallo-B-lactamas"/>
</dbReference>
<dbReference type="EMBL" id="FWFW01000022">
    <property type="protein sequence ID" value="SLN70382.1"/>
    <property type="molecule type" value="Genomic_DNA"/>
</dbReference>
<dbReference type="Proteomes" id="UP000193307">
    <property type="component" value="Unassembled WGS sequence"/>
</dbReference>
<keyword evidence="5" id="KW-1185">Reference proteome</keyword>
<dbReference type="OrthoDB" id="9803916at2"/>
<evidence type="ECO:0000256" key="1">
    <source>
        <dbReference type="ARBA" id="ARBA00022801"/>
    </source>
</evidence>
<sequence length="533" mass="59033">MTDIRLKFCGAAKQVTGSCYLLTTQQSTFLVDCGLFQGPKKVRALNYEPFPFQPEDVDFVLQTHAHIDHSGLLPKLTSTGFKGKIFATEGTRDLLTFMLPDSGYIQEMEVEHRNRRNQRRGKAEVAPIYTRKDAEACLSHIVALDYVDWVQVGPDVRARYWNAGHILGSASIEIEIDQEGEQPLRLLFSGDIGPDNKLFHPDPDAPADFDYVISESTYGNRERPETSVPLRRAALQTEVTKALADDGMLLIPVFAVERTQELVTDILALQDAGEIPKAPIFLDSPLAIRVTRVFQKHAEDLENLSVSPQLLNSPQLHPTETTDESKRISKISGGAIILAASGMCDAGRIRHHLKQWLWQSKATVLFVGHQATGSMGRLISEGAKHVTIQGEDVKVNAKIRKLDVYSGHADGAELASWISERKPIRKALILTHGEEDQMVALRDKVVALGIDVSRIVVPALDDEIVLSATGSPTLVSTQKPRVKPEKPKSPDWDNDLAELVNAVRDGFHSAADDKARAVFVRQLRRSLELDKAE</sequence>
<evidence type="ECO:0000313" key="5">
    <source>
        <dbReference type="Proteomes" id="UP000193307"/>
    </source>
</evidence>
<protein>
    <submittedName>
        <fullName evidence="4">Ribonuclease</fullName>
        <ecNumber evidence="4">3.1.-.-</ecNumber>
    </submittedName>
</protein>
<dbReference type="PANTHER" id="PTHR11203">
    <property type="entry name" value="CLEAVAGE AND POLYADENYLATION SPECIFICITY FACTOR FAMILY MEMBER"/>
    <property type="match status" value="1"/>
</dbReference>
<dbReference type="SMART" id="SM01027">
    <property type="entry name" value="Beta-Casp"/>
    <property type="match status" value="1"/>
</dbReference>
<dbReference type="Gene3D" id="3.60.15.10">
    <property type="entry name" value="Ribonuclease Z/Hydroxyacylglutathione hydrolase-like"/>
    <property type="match status" value="1"/>
</dbReference>
<dbReference type="PANTHER" id="PTHR11203:SF37">
    <property type="entry name" value="INTEGRATOR COMPLEX SUBUNIT 11"/>
    <property type="match status" value="1"/>
</dbReference>
<accession>A0A1Y5TRI4</accession>
<name>A0A1Y5TRI4_9RHOB</name>
<organism evidence="4 5">
    <name type="scientific">Pacificibacter marinus</name>
    <dbReference type="NCBI Taxonomy" id="658057"/>
    <lineage>
        <taxon>Bacteria</taxon>
        <taxon>Pseudomonadati</taxon>
        <taxon>Pseudomonadota</taxon>
        <taxon>Alphaproteobacteria</taxon>
        <taxon>Rhodobacterales</taxon>
        <taxon>Roseobacteraceae</taxon>
        <taxon>Pacificibacter</taxon>
    </lineage>
</organism>
<feature type="domain" description="Metallo-beta-lactamase" evidence="2">
    <location>
        <begin position="16"/>
        <end position="231"/>
    </location>
</feature>
<dbReference type="STRING" id="658057.SAMN04488032_12410"/>
<dbReference type="AlphaFoldDB" id="A0A1Y5TRI4"/>
<dbReference type="SUPFAM" id="SSF56281">
    <property type="entry name" value="Metallo-hydrolase/oxidoreductase"/>
    <property type="match status" value="1"/>
</dbReference>
<dbReference type="SMART" id="SM00849">
    <property type="entry name" value="Lactamase_B"/>
    <property type="match status" value="1"/>
</dbReference>
<dbReference type="InterPro" id="IPR036866">
    <property type="entry name" value="RibonucZ/Hydroxyglut_hydro"/>
</dbReference>
<dbReference type="InterPro" id="IPR050698">
    <property type="entry name" value="MBL"/>
</dbReference>
<dbReference type="EC" id="3.1.-.-" evidence="4"/>
<dbReference type="Gene3D" id="3.40.50.10890">
    <property type="match status" value="1"/>
</dbReference>
<dbReference type="Pfam" id="PF00753">
    <property type="entry name" value="Lactamase_B"/>
    <property type="match status" value="1"/>
</dbReference>